<dbReference type="EMBL" id="JAVLSF010001389">
    <property type="protein sequence ID" value="MDR9778937.1"/>
    <property type="molecule type" value="Genomic_DNA"/>
</dbReference>
<proteinExistence type="predicted"/>
<dbReference type="Proteomes" id="UP001268610">
    <property type="component" value="Unassembled WGS sequence"/>
</dbReference>
<evidence type="ECO:0000313" key="2">
    <source>
        <dbReference type="Proteomes" id="UP001268610"/>
    </source>
</evidence>
<name>A0AAJ2LPL8_9HYPH</name>
<feature type="non-terminal residue" evidence="1">
    <location>
        <position position="1"/>
    </location>
</feature>
<protein>
    <submittedName>
        <fullName evidence="1">Uncharacterized protein</fullName>
    </submittedName>
</protein>
<organism evidence="1 2">
    <name type="scientific">Rhizobium hidalgonense</name>
    <dbReference type="NCBI Taxonomy" id="1538159"/>
    <lineage>
        <taxon>Bacteria</taxon>
        <taxon>Pseudomonadati</taxon>
        <taxon>Pseudomonadota</taxon>
        <taxon>Alphaproteobacteria</taxon>
        <taxon>Hyphomicrobiales</taxon>
        <taxon>Rhizobiaceae</taxon>
        <taxon>Rhizobium/Agrobacterium group</taxon>
        <taxon>Rhizobium</taxon>
    </lineage>
</organism>
<sequence length="107" mass="11559">TLITDAPDGWQALVTSGNPHDASSWHGNIALKFSGQAALDLLETERAVAQFSNVELPVIITGNPKVLEPQQAQLQILTEGKIRDALLSSIQTAQPQDHIDIAVFYLS</sequence>
<gene>
    <name evidence="1" type="ORF">RJJ65_41040</name>
</gene>
<dbReference type="AlphaFoldDB" id="A0AAJ2LPL8"/>
<reference evidence="1" key="1">
    <citation type="submission" date="2023-04" db="EMBL/GenBank/DDBJ databases">
        <title>Genomic characterization of faba bean (Vicia faba) microsymbionts in Mexican soils.</title>
        <authorList>
            <person name="Rivera Orduna F.N."/>
            <person name="Guevara-Luna J."/>
            <person name="Yan J."/>
            <person name="Arroyo-Herrera I."/>
            <person name="Li Y."/>
            <person name="Vasquez-Murrieta M.S."/>
            <person name="Wang E.T."/>
        </authorList>
    </citation>
    <scope>NUCLEOTIDE SEQUENCE</scope>
    <source>
        <strain evidence="1">CH26</strain>
    </source>
</reference>
<comment type="caution">
    <text evidence="1">The sequence shown here is derived from an EMBL/GenBank/DDBJ whole genome shotgun (WGS) entry which is preliminary data.</text>
</comment>
<evidence type="ECO:0000313" key="1">
    <source>
        <dbReference type="EMBL" id="MDR9778937.1"/>
    </source>
</evidence>
<dbReference type="RefSeq" id="WP_310866881.1">
    <property type="nucleotide sequence ID" value="NZ_JAVLSF010001389.1"/>
</dbReference>
<feature type="non-terminal residue" evidence="1">
    <location>
        <position position="107"/>
    </location>
</feature>
<accession>A0AAJ2LPL8</accession>